<name>A0A857NBV6_9BACT</name>
<evidence type="ECO:0000313" key="1">
    <source>
        <dbReference type="EMBL" id="QHO63392.1"/>
    </source>
</evidence>
<proteinExistence type="predicted"/>
<organism evidence="1 2">
    <name type="scientific">Candidatus Chazhemtobacterium aquaticus</name>
    <dbReference type="NCBI Taxonomy" id="2715735"/>
    <lineage>
        <taxon>Bacteria</taxon>
        <taxon>Candidatus Chazhemtobacteraceae</taxon>
        <taxon>Candidatus Chazhemtobacterium</taxon>
    </lineage>
</organism>
<dbReference type="EMBL" id="CP047901">
    <property type="protein sequence ID" value="QHO63392.1"/>
    <property type="molecule type" value="Genomic_DNA"/>
</dbReference>
<dbReference type="Proteomes" id="UP000463983">
    <property type="component" value="Chromosome"/>
</dbReference>
<sequence>MRNIRVLVLEDDLETNKNILQLLREIENEKEVCFSVSILSDYVEVEEYVNKNPQIRFDVLLLDRDCFLGGSFHVVNLDYFDKDKIVSISSVPKYNKDAKKLGVRRSVWKDYKNLKSFKEKLRGQLIEIVE</sequence>
<evidence type="ECO:0008006" key="3">
    <source>
        <dbReference type="Google" id="ProtNLM"/>
    </source>
</evidence>
<protein>
    <recommendedName>
        <fullName evidence="3">Response regulator</fullName>
    </recommendedName>
</protein>
<accession>A0A857NBV6</accession>
<reference evidence="2" key="1">
    <citation type="journal article" date="2020" name="Microorganisms">
        <title>Complete Genome of a Member of a New Bacterial Lineage in the Microgenomates Group Reveals an Unusual Nucleotide Composition Disparity Between Two Strands of DNA and Limited Metabolic Potential.</title>
        <authorList>
            <person name="Kadnikov V.V."/>
            <person name="Mardanov A.V."/>
            <person name="Beletsky A.V."/>
            <person name="Karnachuk O.V."/>
            <person name="Ravin N.V."/>
        </authorList>
    </citation>
    <scope>NUCLEOTIDE SEQUENCE [LARGE SCALE GENOMIC DNA]</scope>
</reference>
<evidence type="ECO:0000313" key="2">
    <source>
        <dbReference type="Proteomes" id="UP000463983"/>
    </source>
</evidence>
<gene>
    <name evidence="1" type="ORF">MICH65_0411</name>
</gene>
<keyword evidence="2" id="KW-1185">Reference proteome</keyword>
<dbReference type="RefSeq" id="WP_161931776.1">
    <property type="nucleotide sequence ID" value="NZ_CP047901.1"/>
</dbReference>
<dbReference type="AlphaFoldDB" id="A0A857NBV6"/>
<dbReference type="KEGG" id="caqa:MICH65_0411"/>